<evidence type="ECO:0000256" key="3">
    <source>
        <dbReference type="ARBA" id="ARBA00022729"/>
    </source>
</evidence>
<dbReference type="EMBL" id="CACRTR010000023">
    <property type="protein sequence ID" value="VYU74622.1"/>
    <property type="molecule type" value="Genomic_DNA"/>
</dbReference>
<evidence type="ECO:0000256" key="5">
    <source>
        <dbReference type="SAM" id="Phobius"/>
    </source>
</evidence>
<dbReference type="Pfam" id="PF20610">
    <property type="entry name" value="TED_2"/>
    <property type="match status" value="1"/>
</dbReference>
<feature type="domain" description="SpaA-like prealbumin fold" evidence="7">
    <location>
        <begin position="345"/>
        <end position="425"/>
    </location>
</feature>
<feature type="domain" description="SpaA-like prealbumin fold" evidence="7">
    <location>
        <begin position="934"/>
        <end position="1018"/>
    </location>
</feature>
<keyword evidence="5" id="KW-1133">Transmembrane helix</keyword>
<feature type="domain" description="SpaA-like prealbumin fold" evidence="7">
    <location>
        <begin position="453"/>
        <end position="537"/>
    </location>
</feature>
<dbReference type="Gene3D" id="2.60.40.10">
    <property type="entry name" value="Immunoglobulins"/>
    <property type="match status" value="7"/>
</dbReference>
<gene>
    <name evidence="9" type="ORF">ELLFYP34_01157</name>
</gene>
<reference evidence="9" key="1">
    <citation type="submission" date="2019-11" db="EMBL/GenBank/DDBJ databases">
        <authorList>
            <person name="Feng L."/>
        </authorList>
    </citation>
    <scope>NUCLEOTIDE SEQUENCE</scope>
    <source>
        <strain evidence="9">ElimosumLFYP34</strain>
    </source>
</reference>
<proteinExistence type="inferred from homology"/>
<organism evidence="9">
    <name type="scientific">Eubacterium limosum</name>
    <dbReference type="NCBI Taxonomy" id="1736"/>
    <lineage>
        <taxon>Bacteria</taxon>
        <taxon>Bacillati</taxon>
        <taxon>Bacillota</taxon>
        <taxon>Clostridia</taxon>
        <taxon>Eubacteriales</taxon>
        <taxon>Eubacteriaceae</taxon>
        <taxon>Eubacterium</taxon>
    </lineage>
</organism>
<keyword evidence="5" id="KW-0472">Membrane</keyword>
<accession>A0A6N3HDR4</accession>
<feature type="domain" description="SpaA-like prealbumin fold" evidence="7">
    <location>
        <begin position="1164"/>
        <end position="1199"/>
    </location>
</feature>
<feature type="domain" description="SpaA-like prealbumin fold" evidence="7">
    <location>
        <begin position="542"/>
        <end position="621"/>
    </location>
</feature>
<protein>
    <submittedName>
        <fullName evidence="9">Cna protein B-type domain protein</fullName>
    </submittedName>
</protein>
<dbReference type="PANTHER" id="PTHR36108">
    <property type="entry name" value="COLOSSIN-B-RELATED"/>
    <property type="match status" value="1"/>
</dbReference>
<feature type="chain" id="PRO_5027069050" evidence="6">
    <location>
        <begin position="36"/>
        <end position="1341"/>
    </location>
</feature>
<evidence type="ECO:0000259" key="8">
    <source>
        <dbReference type="Pfam" id="PF20610"/>
    </source>
</evidence>
<dbReference type="PANTHER" id="PTHR36108:SF13">
    <property type="entry name" value="COLOSSIN-B-RELATED"/>
    <property type="match status" value="1"/>
</dbReference>
<evidence type="ECO:0000256" key="1">
    <source>
        <dbReference type="ARBA" id="ARBA00007257"/>
    </source>
</evidence>
<feature type="region of interest" description="Disordered" evidence="4">
    <location>
        <begin position="1107"/>
        <end position="1133"/>
    </location>
</feature>
<evidence type="ECO:0000256" key="6">
    <source>
        <dbReference type="SAM" id="SignalP"/>
    </source>
</evidence>
<dbReference type="SUPFAM" id="SSF49478">
    <property type="entry name" value="Cna protein B-type domain"/>
    <property type="match status" value="1"/>
</dbReference>
<dbReference type="Pfam" id="PF17802">
    <property type="entry name" value="SpaA"/>
    <property type="match status" value="7"/>
</dbReference>
<evidence type="ECO:0000259" key="7">
    <source>
        <dbReference type="Pfam" id="PF17802"/>
    </source>
</evidence>
<evidence type="ECO:0000256" key="2">
    <source>
        <dbReference type="ARBA" id="ARBA00022525"/>
    </source>
</evidence>
<evidence type="ECO:0000313" key="9">
    <source>
        <dbReference type="EMBL" id="VYU74622.1"/>
    </source>
</evidence>
<evidence type="ECO:0000256" key="4">
    <source>
        <dbReference type="SAM" id="MobiDB-lite"/>
    </source>
</evidence>
<feature type="domain" description="Thioester" evidence="8">
    <location>
        <begin position="100"/>
        <end position="179"/>
    </location>
</feature>
<name>A0A6N3HDR4_EUBLI</name>
<feature type="signal peptide" evidence="6">
    <location>
        <begin position="1"/>
        <end position="35"/>
    </location>
</feature>
<dbReference type="InterPro" id="IPR041033">
    <property type="entry name" value="SpaA_PFL_dom_1"/>
</dbReference>
<keyword evidence="2" id="KW-0964">Secreted</keyword>
<keyword evidence="3 6" id="KW-0732">Signal</keyword>
<dbReference type="InterPro" id="IPR046751">
    <property type="entry name" value="TED_2"/>
</dbReference>
<comment type="similarity">
    <text evidence="1">Belongs to the serine-aspartate repeat-containing protein (SDr) family.</text>
</comment>
<feature type="transmembrane region" description="Helical" evidence="5">
    <location>
        <begin position="1315"/>
        <end position="1333"/>
    </location>
</feature>
<sequence>MYKNKALKKTFSLLFAFLFTLLTLLSPLSSMVAKAEEGEEVPPTGDLAQYAVNEVGQTDQGWVIYASEDPNYNPMTRASGSSGMSVSKDYGGYTSYTQIVTAQDDAGVEHIAYCVEPDKNTPNGTSYIQQVMDNAQLRTVLYYGYGGPGEAELMAMEGGNVNNAYMDTWIAARLAYGESSSNPAWAADPCVSWLLNHAQVEVGSLTVNGSPETSWNRGEKIQETEWYTTAGSGTFSLELDGLGITAKLSDGRTVTGTTSGIPVGTSFKLCAGPEKEGTVTVPIKTTGVAYTSMLFIPSDDPNVQSIVAGVAGTGQGQDTSASAIFKKRPTIVKVIKTDDRHLVLNLDKMQPSGDASLDGAIFGIYKDRECTQKVGEATVTNGKADFGNLILGDYFIREITAGNGYQVNDQVYPISVWDENIEGVTEVANAVKTNPVSIVKYAITDPDNVDDVLNPLANVDFTLTLKSAIDKGEKLTEGDNLFSGKTDENGRIRWENVPVGTYVLHEVKTPEGFIPIDDLIVVVDGSGEEIEIPLTNKMMYGDLIIVKKDSETQKEIPVSGVKFKVIDLATMQFVKQSSAATLFIPTDTFKTNDEGKLSLPKKLKSGSYAVVEVSSPDGYLTAGLTASNNTQKYMVDGKEYQGIPVTISPTTCDKIEIDGKTEYSSTISVYDQPAKGRIEVTKTGDQLDGTKTTPSKYGNVTEFIFNEKALKGTVFEVYADEDITTPDGTVRLHKGDLADTLTTGDNGKAITKDLYLGKYKVVEKSAPEGFVNAGTEQKVTLKYKGETVQASDNVENTTFHNDRQNVEFQLTKLEQEIDKIEQEGDGVTIHYKDVPANDIDFGLYTKEAMSDGKGGTIAADTLVSVKTVKKGQANTVENLPAGNYYLKELSTKDHLEDNNFRYEVTYAIQGNDPLVVVQANKGEAIKNYYVERPFEFTKKDVSDGMLIPGVTVNVYDETGENIIFTGKTNENGEITITLPAGKYFYQEVDAPAPYLCPDDLYPFEITKDNKVTQALMTDEMAMGNIRLHKAAEDRNNYTIDASGKVNYKEKDLEGAEYAVKAAEDIVTPEGVVKAFKGDTVAHMVTDKKGEATITEAFFMTKEGAAARMTEDTEKPDVKSEGTETPGTDKPDTEAKAVEPMDLTKVDETSTVPVKSETALFLGSGTAKYDVVETKAPDGYRLDETIHTVELSFKDNKTPLVEVELECFNEAKGGDIVLYKEDSEAKTALPNAEISVMDADQKVIFKGKSDEQGNLKIGKLPDGQHFYQETKAPEGYVLDSTIYELKVVDHETTTATLGNVKEKIPDTGIDSNNSPLYIGLIGGAALVCAITLGVHNRRKAKR</sequence>
<keyword evidence="5" id="KW-0812">Transmembrane</keyword>
<feature type="compositionally biased region" description="Basic and acidic residues" evidence="4">
    <location>
        <begin position="1108"/>
        <end position="1133"/>
    </location>
</feature>
<dbReference type="InterPro" id="IPR013783">
    <property type="entry name" value="Ig-like_fold"/>
</dbReference>
<feature type="domain" description="SpaA-like prealbumin fold" evidence="7">
    <location>
        <begin position="707"/>
        <end position="790"/>
    </location>
</feature>
<feature type="domain" description="SpaA-like prealbumin fold" evidence="7">
    <location>
        <begin position="1213"/>
        <end position="1298"/>
    </location>
</feature>